<sequence>MCLQMAPGVKIEAVGGTKEGTLGIDAEEVFVRMKTLLKESREIVVLGDIGSTIMAAKNAIEMLGSPPNIRIADAPLVEGAIIAAVEASLGSPLEKVVKKAEETRFVNKL</sequence>
<evidence type="ECO:0000256" key="1">
    <source>
        <dbReference type="ARBA" id="ARBA00022679"/>
    </source>
</evidence>
<protein>
    <submittedName>
        <fullName evidence="3">Dihydroxyacetone kinase, phosphotransfer subunit</fullName>
    </submittedName>
</protein>
<dbReference type="InterPro" id="IPR039643">
    <property type="entry name" value="DhaM"/>
</dbReference>
<dbReference type="SUPFAM" id="SSF53062">
    <property type="entry name" value="PTS system fructose IIA component-like"/>
    <property type="match status" value="1"/>
</dbReference>
<feature type="domain" description="PTS EIIA type-4" evidence="2">
    <location>
        <begin position="1"/>
        <end position="109"/>
    </location>
</feature>
<dbReference type="EMBL" id="CP013050">
    <property type="protein sequence ID" value="ALM76026.1"/>
    <property type="molecule type" value="Genomic_DNA"/>
</dbReference>
<evidence type="ECO:0000313" key="3">
    <source>
        <dbReference type="EMBL" id="ALM76026.1"/>
    </source>
</evidence>
<keyword evidence="1" id="KW-0808">Transferase</keyword>
<dbReference type="GO" id="GO:0016020">
    <property type="term" value="C:membrane"/>
    <property type="evidence" value="ECO:0007669"/>
    <property type="project" value="InterPro"/>
</dbReference>
<dbReference type="PANTHER" id="PTHR38594">
    <property type="entry name" value="PEP-DEPENDENT DIHYDROXYACETONE KINASE, PHOSPHORYL DONOR SUBUNIT DHAM"/>
    <property type="match status" value="1"/>
</dbReference>
<dbReference type="PATRIC" id="fig|55802.8.peg.2105"/>
<proteinExistence type="predicted"/>
<dbReference type="Pfam" id="PF03610">
    <property type="entry name" value="EIIA-man"/>
    <property type="match status" value="1"/>
</dbReference>
<dbReference type="InterPro" id="IPR036662">
    <property type="entry name" value="PTS_EIIA_man-typ_sf"/>
</dbReference>
<organism evidence="3 4">
    <name type="scientific">Thermococcus barophilus</name>
    <dbReference type="NCBI Taxonomy" id="55802"/>
    <lineage>
        <taxon>Archaea</taxon>
        <taxon>Methanobacteriati</taxon>
        <taxon>Methanobacteriota</taxon>
        <taxon>Thermococci</taxon>
        <taxon>Thermococcales</taxon>
        <taxon>Thermococcaceae</taxon>
        <taxon>Thermococcus</taxon>
    </lineage>
</organism>
<dbReference type="GO" id="GO:0019563">
    <property type="term" value="P:glycerol catabolic process"/>
    <property type="evidence" value="ECO:0007669"/>
    <property type="project" value="InterPro"/>
</dbReference>
<name>A0A0S1XDZ6_THEBA</name>
<dbReference type="Proteomes" id="UP000066042">
    <property type="component" value="Chromosome"/>
</dbReference>
<accession>A0A0S1XDZ6</accession>
<keyword evidence="3" id="KW-0418">Kinase</keyword>
<dbReference type="PROSITE" id="PS51096">
    <property type="entry name" value="PTS_EIIA_TYPE_4"/>
    <property type="match status" value="1"/>
</dbReference>
<dbReference type="AlphaFoldDB" id="A0A0S1XDZ6"/>
<evidence type="ECO:0000259" key="2">
    <source>
        <dbReference type="PROSITE" id="PS51096"/>
    </source>
</evidence>
<dbReference type="Gene3D" id="3.40.50.510">
    <property type="entry name" value="Phosphotransferase system, mannose-type IIA component"/>
    <property type="match status" value="1"/>
</dbReference>
<dbReference type="InterPro" id="IPR004701">
    <property type="entry name" value="PTS_EIIA_man-typ"/>
</dbReference>
<evidence type="ECO:0000313" key="4">
    <source>
        <dbReference type="Proteomes" id="UP000066042"/>
    </source>
</evidence>
<gene>
    <name evidence="3" type="ORF">TBCH5v1_2124</name>
</gene>
<dbReference type="GO" id="GO:0009401">
    <property type="term" value="P:phosphoenolpyruvate-dependent sugar phosphotransferase system"/>
    <property type="evidence" value="ECO:0007669"/>
    <property type="project" value="InterPro"/>
</dbReference>
<dbReference type="PANTHER" id="PTHR38594:SF1">
    <property type="entry name" value="PEP-DEPENDENT DIHYDROXYACETONE KINASE, PHOSPHORYL DONOR SUBUNIT DHAM"/>
    <property type="match status" value="1"/>
</dbReference>
<dbReference type="GO" id="GO:0047324">
    <property type="term" value="F:phosphoenolpyruvate-glycerone phosphotransferase activity"/>
    <property type="evidence" value="ECO:0007669"/>
    <property type="project" value="InterPro"/>
</dbReference>
<dbReference type="STRING" id="55802.TBCH5v1_2124"/>
<reference evidence="3 4" key="1">
    <citation type="journal article" date="2016" name="Genome Announc.">
        <title>Complete genome sequence of the hyperthermophilic and piezophilic archaeon Thermococcus barophilus Ch5, capable of growth at the expense of hydrogenogenesis from carbon monoxide and formate.</title>
        <authorList>
            <person name="Oger P."/>
            <person name="Sokolova T.G."/>
            <person name="Kozhevnikova D.A."/>
            <person name="Taranov E.A."/>
            <person name="Vannier P."/>
            <person name="Lee H.S."/>
            <person name="Kwon K.K."/>
            <person name="Kang S.G."/>
            <person name="Lee J.H."/>
            <person name="Bonch-Osmolovskaya E.A."/>
            <person name="Lebedinsky A.V."/>
        </authorList>
    </citation>
    <scope>NUCLEOTIDE SEQUENCE [LARGE SCALE GENOMIC DNA]</scope>
    <source>
        <strain evidence="4">Ch5</strain>
    </source>
</reference>